<keyword evidence="2" id="KW-0802">TPR repeat</keyword>
<dbReference type="InterPro" id="IPR019734">
    <property type="entry name" value="TPR_rpt"/>
</dbReference>
<dbReference type="Gene3D" id="1.10.1130.10">
    <property type="entry name" value="Flavocytochrome C3, Chain A"/>
    <property type="match status" value="2"/>
</dbReference>
<dbReference type="SUPFAM" id="SSF48452">
    <property type="entry name" value="TPR-like"/>
    <property type="match status" value="1"/>
</dbReference>
<reference evidence="6 7" key="1">
    <citation type="submission" date="2016-10" db="EMBL/GenBank/DDBJ databases">
        <authorList>
            <person name="de Groot N.N."/>
        </authorList>
    </citation>
    <scope>NUCLEOTIDE SEQUENCE [LARGE SCALE GENOMIC DNA]</scope>
    <source>
        <strain evidence="6 7">DSM 22012</strain>
    </source>
</reference>
<dbReference type="Pfam" id="PF09699">
    <property type="entry name" value="Paired_CXXCH_1"/>
    <property type="match status" value="1"/>
</dbReference>
<evidence type="ECO:0000313" key="7">
    <source>
        <dbReference type="Proteomes" id="UP000236745"/>
    </source>
</evidence>
<dbReference type="AlphaFoldDB" id="A0A1H5TFI3"/>
<evidence type="ECO:0000259" key="5">
    <source>
        <dbReference type="Pfam" id="PF13435"/>
    </source>
</evidence>
<feature type="signal peptide" evidence="3">
    <location>
        <begin position="1"/>
        <end position="30"/>
    </location>
</feature>
<keyword evidence="1 3" id="KW-0732">Signal</keyword>
<name>A0A1H5TFI3_9GAMM</name>
<feature type="domain" description="Doubled CXXCH motif" evidence="4">
    <location>
        <begin position="358"/>
        <end position="382"/>
    </location>
</feature>
<feature type="repeat" description="TPR" evidence="2">
    <location>
        <begin position="605"/>
        <end position="638"/>
    </location>
</feature>
<dbReference type="PANTHER" id="PTHR35038:SF8">
    <property type="entry name" value="C-TYPE POLYHEME CYTOCHROME OMCC"/>
    <property type="match status" value="1"/>
</dbReference>
<protein>
    <submittedName>
        <fullName evidence="6">Tetratricopeptide (TPR) repeat</fullName>
    </submittedName>
</protein>
<evidence type="ECO:0000256" key="2">
    <source>
        <dbReference type="PROSITE-ProRule" id="PRU00339"/>
    </source>
</evidence>
<dbReference type="InterPro" id="IPR036280">
    <property type="entry name" value="Multihaem_cyt_sf"/>
</dbReference>
<sequence length="769" mass="85461">MKRKDWLNGLILSLLLSAGFIQTGIGNAVASEQTADSETAAADSGSSSAATDAIKNATYVGGETCAQCHEQEHKDWSGSYHDLAMQPANDETVLADFNDTRFDYFGITSEFYKRDDTFYVKTDGPDGRLTEYPIAYTFGVYPLQQYLIEFAGGRLQALNIVWDTRTAEEGGQKWFHLYPDEKITADDELHWTGLYQNWNYMCADCHSTDLQKNYRLSSDTFDTTWSDIDVSCEACHGPGSEHLRWAQNADLKDSTPNQGFPVSFDEREEVAWTINPETGIAERNKPRTTQKEIETCATCHSRRSTAHPGARPGDPLLDHFQVSLLDDPQLYHADGQVNGEVYVYGSFVQSKMYQAGVTCTDCHQPHSLKLRADGDQVCAQCHLPSKFDTESHHMHEPGSEGASCRNCHMPAKNFMVNDSRRDHSFRIPRPDLSETLGVPNVCTACHDDKSNEWAAKILSEKFGEPDQNHYAHALAAGRMGSPHAEALLSKLILDKTQPEIARATAATMLPDYLSQQSAQVLQMVAQSDEPLLGLGLSSAAERIPAQYRPIFTVPLLYDDSRITRGLAAQSMVGLPLNQYPDEVKTRYEEGLDDFVHANQFNADRPEALTNLANFYARQGLTTGAEEYYQKAIVKAPHYLPAQVNLAELYRNQGNEARAREVLFAALEQVRETAVVQHALGLSYVREKQMDKALEHLGLAAQSPGSPARYIYVYGVALDSVGQGEQAESVLEQGLKSYPGNVEILSALVSINTKLGNTEKARRYQQQLGR</sequence>
<dbReference type="Pfam" id="PF14559">
    <property type="entry name" value="TPR_19"/>
    <property type="match status" value="1"/>
</dbReference>
<evidence type="ECO:0000313" key="6">
    <source>
        <dbReference type="EMBL" id="SEF61612.1"/>
    </source>
</evidence>
<dbReference type="EMBL" id="FNVQ01000001">
    <property type="protein sequence ID" value="SEF61612.1"/>
    <property type="molecule type" value="Genomic_DNA"/>
</dbReference>
<feature type="chain" id="PRO_5009284998" evidence="3">
    <location>
        <begin position="31"/>
        <end position="769"/>
    </location>
</feature>
<dbReference type="SMART" id="SM00028">
    <property type="entry name" value="TPR"/>
    <property type="match status" value="4"/>
</dbReference>
<dbReference type="PROSITE" id="PS50005">
    <property type="entry name" value="TPR"/>
    <property type="match status" value="1"/>
</dbReference>
<dbReference type="Pfam" id="PF13435">
    <property type="entry name" value="Cytochrome_C554"/>
    <property type="match status" value="1"/>
</dbReference>
<proteinExistence type="predicted"/>
<dbReference type="GO" id="GO:0016491">
    <property type="term" value="F:oxidoreductase activity"/>
    <property type="evidence" value="ECO:0007669"/>
    <property type="project" value="TreeGrafter"/>
</dbReference>
<evidence type="ECO:0000259" key="4">
    <source>
        <dbReference type="Pfam" id="PF09699"/>
    </source>
</evidence>
<dbReference type="Gene3D" id="1.25.40.10">
    <property type="entry name" value="Tetratricopeptide repeat domain"/>
    <property type="match status" value="1"/>
</dbReference>
<keyword evidence="7" id="KW-1185">Reference proteome</keyword>
<gene>
    <name evidence="6" type="ORF">SAMN05444390_10162</name>
</gene>
<dbReference type="InterPro" id="IPR010177">
    <property type="entry name" value="Paired_CXXCH_1"/>
</dbReference>
<accession>A0A1H5TFI3</accession>
<dbReference type="InterPro" id="IPR011990">
    <property type="entry name" value="TPR-like_helical_dom_sf"/>
</dbReference>
<dbReference type="RefSeq" id="WP_235008998.1">
    <property type="nucleotide sequence ID" value="NZ_FNVQ01000001.1"/>
</dbReference>
<organism evidence="6 7">
    <name type="scientific">Marinobacterium lutimaris</name>
    <dbReference type="NCBI Taxonomy" id="568106"/>
    <lineage>
        <taxon>Bacteria</taxon>
        <taxon>Pseudomonadati</taxon>
        <taxon>Pseudomonadota</taxon>
        <taxon>Gammaproteobacteria</taxon>
        <taxon>Oceanospirillales</taxon>
        <taxon>Oceanospirillaceae</taxon>
        <taxon>Marinobacterium</taxon>
    </lineage>
</organism>
<dbReference type="PANTHER" id="PTHR35038">
    <property type="entry name" value="DISSIMILATORY SULFITE REDUCTASE SIRA"/>
    <property type="match status" value="1"/>
</dbReference>
<evidence type="ECO:0000256" key="3">
    <source>
        <dbReference type="SAM" id="SignalP"/>
    </source>
</evidence>
<dbReference type="InterPro" id="IPR051829">
    <property type="entry name" value="Multiheme_Cytochr_ET"/>
</dbReference>
<dbReference type="SUPFAM" id="SSF48695">
    <property type="entry name" value="Multiheme cytochromes"/>
    <property type="match status" value="1"/>
</dbReference>
<dbReference type="Proteomes" id="UP000236745">
    <property type="component" value="Unassembled WGS sequence"/>
</dbReference>
<feature type="domain" description="Cytochrome c-552/4" evidence="5">
    <location>
        <begin position="198"/>
        <end position="237"/>
    </location>
</feature>
<dbReference type="InterPro" id="IPR023155">
    <property type="entry name" value="Cyt_c-552/4"/>
</dbReference>
<evidence type="ECO:0000256" key="1">
    <source>
        <dbReference type="ARBA" id="ARBA00022729"/>
    </source>
</evidence>